<organism evidence="2">
    <name type="scientific">Pseudictyota dubia</name>
    <dbReference type="NCBI Taxonomy" id="2749911"/>
    <lineage>
        <taxon>Eukaryota</taxon>
        <taxon>Sar</taxon>
        <taxon>Stramenopiles</taxon>
        <taxon>Ochrophyta</taxon>
        <taxon>Bacillariophyta</taxon>
        <taxon>Mediophyceae</taxon>
        <taxon>Biddulphiophycidae</taxon>
        <taxon>Eupodiscales</taxon>
        <taxon>Odontellaceae</taxon>
        <taxon>Pseudictyota</taxon>
    </lineage>
</organism>
<proteinExistence type="predicted"/>
<protein>
    <recommendedName>
        <fullName evidence="1">Agd3 deacetylase domain-containing protein</fullName>
    </recommendedName>
</protein>
<reference evidence="2" key="1">
    <citation type="submission" date="2021-01" db="EMBL/GenBank/DDBJ databases">
        <authorList>
            <person name="Corre E."/>
            <person name="Pelletier E."/>
            <person name="Niang G."/>
            <person name="Scheremetjew M."/>
            <person name="Finn R."/>
            <person name="Kale V."/>
            <person name="Holt S."/>
            <person name="Cochrane G."/>
            <person name="Meng A."/>
            <person name="Brown T."/>
            <person name="Cohen L."/>
        </authorList>
    </citation>
    <scope>NUCLEOTIDE SEQUENCE</scope>
    <source>
        <strain evidence="2">CCMP147</strain>
    </source>
</reference>
<dbReference type="InterPro" id="IPR056826">
    <property type="entry name" value="Agd3_CE"/>
</dbReference>
<evidence type="ECO:0000313" key="2">
    <source>
        <dbReference type="EMBL" id="CAD8309900.1"/>
    </source>
</evidence>
<name>A0A7R9Z7U1_9STRA</name>
<accession>A0A7R9Z7U1</accession>
<gene>
    <name evidence="2" type="ORF">TDUB1175_LOCUS9542</name>
</gene>
<dbReference type="Pfam" id="PF25115">
    <property type="entry name" value="Agd3_CE"/>
    <property type="match status" value="1"/>
</dbReference>
<dbReference type="AlphaFoldDB" id="A0A7R9Z7U1"/>
<sequence>MRAKRRLDASVASTAALATVVVSLTATTSPPMMMASAQPNPPDYQKMYREKNCKGPGKTPCTSDTDCVDPLGLFGGLATIPDGEGGAPIECGWSYCDEDKGVCYYGAWNTLCSQTFTACGDWDPNRDGADKGGFVKNDGKCNARVTAKGDSDGNLPPEVASVGVCNGYDNNECFYAWCPDDTLPTFPPTSSPKPTDKPTPQPTSAFSHPAYDRYKCPQNNKCATKEDCKDDGFMKGVKEECGTLECDKGVCRFGLWNSNCPGFVQCANTHALCYNGPQELDYLGSCSGYSNNECRYAWCPNVPAKTTTTTTTTPYVPGKDNRKPDFIVINGKAEVKVNGNIKLTAKGSFSGKTEDITTKATWTVLSDKAKFDFPGLLQAGDSDTGASGITVKAEMNGASGSYSVKILPKPTNPPLTGDPPVECDVHQFKMKVLVIYQSEQLDKVRGAEKAVPAIQRALGYIGVPYDLIRQNYIDRIEWIENGNSCTGNYQAVIVSDGGLKWQPKGFKDKNGVNLDQYAQWWGARIVNWFTWPSVHFGWSANPPAYGTASDFKCKLTQEGEKVFDYMNPSYTIKLQYVWNQVAQAPPQPDPYAKCLVTDPAGNCHVMIYTDPTTGVEQLTMTFGSNEYTRHNIVLSYGIVNWATKGQFVGFRRAYIRADMDDYFIDDDIFTPDTPCGTPTDSTGTKWRMAQEDLDAVVTWQKGLLEGPSMTNQVEIDMVYNAIGTNGLRFNPDSLTPRTFDTKPHGKRNEKFFRWISHGWDHLNEDNTEYRVAWEEVFHNQIVARPDEFDFTKFAFDAMVTGQVSGLKNPRFLRAAADLGIRYLVSDTSRPGENPGDNKGLYNWFEDRIFMIPRRPNNLFYNVALRDEWVHEYNCIFGTFWGRPLKLNEIIDFEAEMLVGYMLRGEKYPWMFHQANMRVYDVEGVGPKFLLEELFDTVFAKFASIYNIDITSPAMDDLGRDVISHNEIETHKVEAELAPGIGLLIKSERRTRTPLTGFDGEDNLEYNKQNQCYVTVEGGSAARKFVPSKVL</sequence>
<evidence type="ECO:0000259" key="1">
    <source>
        <dbReference type="Pfam" id="PF25115"/>
    </source>
</evidence>
<feature type="domain" description="Agd3 deacetylase" evidence="1">
    <location>
        <begin position="746"/>
        <end position="963"/>
    </location>
</feature>
<dbReference type="EMBL" id="HBED01019169">
    <property type="protein sequence ID" value="CAD8309900.1"/>
    <property type="molecule type" value="Transcribed_RNA"/>
</dbReference>